<dbReference type="EC" id="3.2.1.4" evidence="6"/>
<dbReference type="Gene3D" id="3.20.20.80">
    <property type="entry name" value="Glycosidases"/>
    <property type="match status" value="1"/>
</dbReference>
<evidence type="ECO:0000256" key="3">
    <source>
        <dbReference type="RuleBase" id="RU361153"/>
    </source>
</evidence>
<dbReference type="PANTHER" id="PTHR34142">
    <property type="entry name" value="ENDO-BETA-1,4-GLUCANASE A"/>
    <property type="match status" value="1"/>
</dbReference>
<comment type="similarity">
    <text evidence="3">Belongs to the glycosyl hydrolase 5 (cellulase A) family.</text>
</comment>
<dbReference type="EMBL" id="JACIEZ010000001">
    <property type="protein sequence ID" value="MBB4062965.1"/>
    <property type="molecule type" value="Genomic_DNA"/>
</dbReference>
<evidence type="ECO:0000259" key="5">
    <source>
        <dbReference type="Pfam" id="PF00150"/>
    </source>
</evidence>
<organism evidence="6 7">
    <name type="scientific">Gellertiella hungarica</name>
    <dbReference type="NCBI Taxonomy" id="1572859"/>
    <lineage>
        <taxon>Bacteria</taxon>
        <taxon>Pseudomonadati</taxon>
        <taxon>Pseudomonadota</taxon>
        <taxon>Alphaproteobacteria</taxon>
        <taxon>Hyphomicrobiales</taxon>
        <taxon>Rhizobiaceae</taxon>
        <taxon>Gellertiella</taxon>
    </lineage>
</organism>
<feature type="chain" id="PRO_5031357067" evidence="4">
    <location>
        <begin position="23"/>
        <end position="351"/>
    </location>
</feature>
<protein>
    <submittedName>
        <fullName evidence="6">Endoglucanase</fullName>
        <ecNumber evidence="6">3.2.1.4</ecNumber>
    </submittedName>
</protein>
<name>A0A7W6NJ25_9HYPH</name>
<dbReference type="InterPro" id="IPR018087">
    <property type="entry name" value="Glyco_hydro_5_CS"/>
</dbReference>
<dbReference type="InterPro" id="IPR001547">
    <property type="entry name" value="Glyco_hydro_5"/>
</dbReference>
<sequence length="351" mass="38516">MPRLVRLTALACLLTAAMLARAEEGAAAGLCYRGINLSGAEYGKRGGVVGTDYIYPSEETIRYFADKGMNAVRLPFRWERLQPRLGEPLSEEELLLLRQAVGLARKAGMTVILDPHNYAKYDERTIGTPDVPVSAFADFWRRVAAEFAADHGIVFGLMNEPYDIDGPAWVAAANEAVAAIRETGATNLVLVPGTIWSGGATWFDEKPWGSNAGVMTGFRDPANHYAFEIHQYLDVDYSGKHATCEKADEVNDRLLRLSDWMRQNGSRAFLGEFGGSKDPACLAGLSRLGRMMADNSDVWIGWTYWAAGEWWPEEEPLNIQPRPGKGTPAQLEALKAALDGPADPDRCLPGH</sequence>
<evidence type="ECO:0000256" key="2">
    <source>
        <dbReference type="ARBA" id="ARBA00023295"/>
    </source>
</evidence>
<dbReference type="Pfam" id="PF00150">
    <property type="entry name" value="Cellulase"/>
    <property type="match status" value="1"/>
</dbReference>
<keyword evidence="1 3" id="KW-0378">Hydrolase</keyword>
<keyword evidence="7" id="KW-1185">Reference proteome</keyword>
<comment type="caution">
    <text evidence="6">The sequence shown here is derived from an EMBL/GenBank/DDBJ whole genome shotgun (WGS) entry which is preliminary data.</text>
</comment>
<keyword evidence="4" id="KW-0732">Signal</keyword>
<proteinExistence type="inferred from homology"/>
<keyword evidence="2 3" id="KW-0326">Glycosidase</keyword>
<feature type="domain" description="Glycoside hydrolase family 5" evidence="5">
    <location>
        <begin position="43"/>
        <end position="307"/>
    </location>
</feature>
<dbReference type="InterPro" id="IPR017853">
    <property type="entry name" value="GH"/>
</dbReference>
<dbReference type="GO" id="GO:0008810">
    <property type="term" value="F:cellulase activity"/>
    <property type="evidence" value="ECO:0007669"/>
    <property type="project" value="UniProtKB-EC"/>
</dbReference>
<dbReference type="Proteomes" id="UP000528286">
    <property type="component" value="Unassembled WGS sequence"/>
</dbReference>
<gene>
    <name evidence="6" type="ORF">GGR23_000126</name>
</gene>
<feature type="signal peptide" evidence="4">
    <location>
        <begin position="1"/>
        <end position="22"/>
    </location>
</feature>
<accession>A0A7W6NJ25</accession>
<dbReference type="AlphaFoldDB" id="A0A7W6NJ25"/>
<reference evidence="6 7" key="1">
    <citation type="submission" date="2020-08" db="EMBL/GenBank/DDBJ databases">
        <title>Genomic Encyclopedia of Type Strains, Phase IV (KMG-IV): sequencing the most valuable type-strain genomes for metagenomic binning, comparative biology and taxonomic classification.</title>
        <authorList>
            <person name="Goeker M."/>
        </authorList>
    </citation>
    <scope>NUCLEOTIDE SEQUENCE [LARGE SCALE GENOMIC DNA]</scope>
    <source>
        <strain evidence="6 7">DSM 29853</strain>
    </source>
</reference>
<dbReference type="PROSITE" id="PS00659">
    <property type="entry name" value="GLYCOSYL_HYDROL_F5"/>
    <property type="match status" value="1"/>
</dbReference>
<evidence type="ECO:0000313" key="6">
    <source>
        <dbReference type="EMBL" id="MBB4062965.1"/>
    </source>
</evidence>
<evidence type="ECO:0000256" key="4">
    <source>
        <dbReference type="SAM" id="SignalP"/>
    </source>
</evidence>
<evidence type="ECO:0000256" key="1">
    <source>
        <dbReference type="ARBA" id="ARBA00022801"/>
    </source>
</evidence>
<dbReference type="SUPFAM" id="SSF51445">
    <property type="entry name" value="(Trans)glycosidases"/>
    <property type="match status" value="1"/>
</dbReference>
<evidence type="ECO:0000313" key="7">
    <source>
        <dbReference type="Proteomes" id="UP000528286"/>
    </source>
</evidence>
<dbReference type="PANTHER" id="PTHR34142:SF1">
    <property type="entry name" value="GLYCOSIDE HYDROLASE FAMILY 5 DOMAIN-CONTAINING PROTEIN"/>
    <property type="match status" value="1"/>
</dbReference>
<dbReference type="GO" id="GO:0009251">
    <property type="term" value="P:glucan catabolic process"/>
    <property type="evidence" value="ECO:0007669"/>
    <property type="project" value="TreeGrafter"/>
</dbReference>
<dbReference type="RefSeq" id="WP_183364165.1">
    <property type="nucleotide sequence ID" value="NZ_JACIEZ010000001.1"/>
</dbReference>